<evidence type="ECO:0000313" key="2">
    <source>
        <dbReference type="Proteomes" id="UP001183794"/>
    </source>
</evidence>
<dbReference type="RefSeq" id="WP_310170798.1">
    <property type="nucleotide sequence ID" value="NZ_BAABHE010000002.1"/>
</dbReference>
<dbReference type="PANTHER" id="PTHR31793">
    <property type="entry name" value="4-HYDROXYBENZOYL-COA THIOESTERASE FAMILY MEMBER"/>
    <property type="match status" value="1"/>
</dbReference>
<dbReference type="SUPFAM" id="SSF54637">
    <property type="entry name" value="Thioesterase/thiol ester dehydrase-isomerase"/>
    <property type="match status" value="1"/>
</dbReference>
<accession>A0ABU2AYF0</accession>
<dbReference type="EMBL" id="JAVDYJ010000001">
    <property type="protein sequence ID" value="MDR7346181.1"/>
    <property type="molecule type" value="Genomic_DNA"/>
</dbReference>
<gene>
    <name evidence="1" type="ORF">J2S62_000438</name>
</gene>
<name>A0ABU2AYF0_9MICC</name>
<proteinExistence type="predicted"/>
<dbReference type="GO" id="GO:0016787">
    <property type="term" value="F:hydrolase activity"/>
    <property type="evidence" value="ECO:0007669"/>
    <property type="project" value="UniProtKB-KW"/>
</dbReference>
<keyword evidence="2" id="KW-1185">Reference proteome</keyword>
<reference evidence="1 2" key="1">
    <citation type="submission" date="2023-07" db="EMBL/GenBank/DDBJ databases">
        <title>Sequencing the genomes of 1000 actinobacteria strains.</title>
        <authorList>
            <person name="Klenk H.-P."/>
        </authorList>
    </citation>
    <scope>NUCLEOTIDE SEQUENCE [LARGE SCALE GENOMIC DNA]</scope>
    <source>
        <strain evidence="1 2">DSM 22966</strain>
    </source>
</reference>
<comment type="caution">
    <text evidence="1">The sequence shown here is derived from an EMBL/GenBank/DDBJ whole genome shotgun (WGS) entry which is preliminary data.</text>
</comment>
<dbReference type="EC" id="3.1.2.-" evidence="1"/>
<sequence length="145" mass="16392">MSNLEQILKLATPINLQLRWSDQDPNRHVNNANIGTLFEEARIRARSIWNADASPDTDEKVLVRAQNTTFDREVHYAADTTIWVWISKIGRTSHVVSHLLIQDHTPCVHMEVTVVTIDANTGKPKVPNEAYRQQLEVHSGPGYSA</sequence>
<dbReference type="InterPro" id="IPR050563">
    <property type="entry name" value="4-hydroxybenzoyl-CoA_TE"/>
</dbReference>
<keyword evidence="1" id="KW-0378">Hydrolase</keyword>
<dbReference type="Proteomes" id="UP001183794">
    <property type="component" value="Unassembled WGS sequence"/>
</dbReference>
<protein>
    <submittedName>
        <fullName evidence="1">Acyl-CoA thioester hydrolase</fullName>
        <ecNumber evidence="1">3.1.2.-</ecNumber>
    </submittedName>
</protein>
<dbReference type="CDD" id="cd00586">
    <property type="entry name" value="4HBT"/>
    <property type="match status" value="1"/>
</dbReference>
<organism evidence="1 2">
    <name type="scientific">Enteractinococcus fodinae</name>
    <dbReference type="NCBI Taxonomy" id="684663"/>
    <lineage>
        <taxon>Bacteria</taxon>
        <taxon>Bacillati</taxon>
        <taxon>Actinomycetota</taxon>
        <taxon>Actinomycetes</taxon>
        <taxon>Micrococcales</taxon>
        <taxon>Micrococcaceae</taxon>
    </lineage>
</organism>
<dbReference type="Gene3D" id="3.10.129.10">
    <property type="entry name" value="Hotdog Thioesterase"/>
    <property type="match status" value="1"/>
</dbReference>
<dbReference type="Pfam" id="PF13279">
    <property type="entry name" value="4HBT_2"/>
    <property type="match status" value="1"/>
</dbReference>
<dbReference type="InterPro" id="IPR029069">
    <property type="entry name" value="HotDog_dom_sf"/>
</dbReference>
<evidence type="ECO:0000313" key="1">
    <source>
        <dbReference type="EMBL" id="MDR7346181.1"/>
    </source>
</evidence>
<dbReference type="PANTHER" id="PTHR31793:SF24">
    <property type="entry name" value="LONG-CHAIN ACYL-COA THIOESTERASE FADM"/>
    <property type="match status" value="1"/>
</dbReference>